<accession>A0A212FN55</accession>
<evidence type="ECO:0000259" key="1">
    <source>
        <dbReference type="PROSITE" id="PS50191"/>
    </source>
</evidence>
<dbReference type="PANTHER" id="PTHR10174:SF222">
    <property type="entry name" value="GH10083P-RELATED"/>
    <property type="match status" value="1"/>
</dbReference>
<dbReference type="Gene3D" id="3.40.525.10">
    <property type="entry name" value="CRAL-TRIO lipid binding domain"/>
    <property type="match status" value="1"/>
</dbReference>
<gene>
    <name evidence="2" type="ORF">KGM_206988</name>
</gene>
<dbReference type="InterPro" id="IPR001251">
    <property type="entry name" value="CRAL-TRIO_dom"/>
</dbReference>
<proteinExistence type="predicted"/>
<evidence type="ECO:0000313" key="3">
    <source>
        <dbReference type="Proteomes" id="UP000007151"/>
    </source>
</evidence>
<dbReference type="EMBL" id="AGBW02007648">
    <property type="protein sequence ID" value="OWR55139.1"/>
    <property type="molecule type" value="Genomic_DNA"/>
</dbReference>
<name>A0A212FN55_DANPL</name>
<dbReference type="SUPFAM" id="SSF52087">
    <property type="entry name" value="CRAL/TRIO domain"/>
    <property type="match status" value="1"/>
</dbReference>
<dbReference type="InterPro" id="IPR036865">
    <property type="entry name" value="CRAL-TRIO_dom_sf"/>
</dbReference>
<evidence type="ECO:0000313" key="2">
    <source>
        <dbReference type="EMBL" id="OWR55139.1"/>
    </source>
</evidence>
<dbReference type="PRINTS" id="PR00180">
    <property type="entry name" value="CRETINALDHBP"/>
</dbReference>
<dbReference type="GO" id="GO:1902936">
    <property type="term" value="F:phosphatidylinositol bisphosphate binding"/>
    <property type="evidence" value="ECO:0007669"/>
    <property type="project" value="TreeGrafter"/>
</dbReference>
<dbReference type="AlphaFoldDB" id="A0A212FN55"/>
<comment type="caution">
    <text evidence="2">The sequence shown here is derived from an EMBL/GenBank/DDBJ whole genome shotgun (WGS) entry which is preliminary data.</text>
</comment>
<dbReference type="Pfam" id="PF00650">
    <property type="entry name" value="CRAL_TRIO"/>
    <property type="match status" value="1"/>
</dbReference>
<dbReference type="InterPro" id="IPR036273">
    <property type="entry name" value="CRAL/TRIO_N_dom_sf"/>
</dbReference>
<dbReference type="InParanoid" id="A0A212FN55"/>
<dbReference type="SUPFAM" id="SSF46938">
    <property type="entry name" value="CRAL/TRIO N-terminal domain"/>
    <property type="match status" value="1"/>
</dbReference>
<feature type="domain" description="CRAL-TRIO" evidence="1">
    <location>
        <begin position="88"/>
        <end position="255"/>
    </location>
</feature>
<reference evidence="2 3" key="1">
    <citation type="journal article" date="2011" name="Cell">
        <title>The monarch butterfly genome yields insights into long-distance migration.</title>
        <authorList>
            <person name="Zhan S."/>
            <person name="Merlin C."/>
            <person name="Boore J.L."/>
            <person name="Reppert S.M."/>
        </authorList>
    </citation>
    <scope>NUCLEOTIDE SEQUENCE [LARGE SCALE GENOMIC DNA]</scope>
    <source>
        <strain evidence="2">F-2</strain>
    </source>
</reference>
<dbReference type="GO" id="GO:0016020">
    <property type="term" value="C:membrane"/>
    <property type="evidence" value="ECO:0007669"/>
    <property type="project" value="TreeGrafter"/>
</dbReference>
<dbReference type="Proteomes" id="UP000007151">
    <property type="component" value="Unassembled WGS sequence"/>
</dbReference>
<dbReference type="KEGG" id="dpl:KGM_206988"/>
<sequence length="308" mass="35893">MDSLTVSPILQHNADALQYIRRQYNLDLPERIQESVNILSDWINKQDHLVKKNYGSDYLERILINCKGSVEKAKMKLDKLCSLRTALPIYFEPFDRKHPAVNKIVDGFLPKMTPDHCRVFLLRNNIQKFDFVLLDFYRALIAKVEYLQTHDYNNGIIVIFDYRGLNILDFMKIFNITEIEDNTNIITEGYGMRIKSIHIITSSNLIDMVVSIIKQGMSEKLGKRINVHKSLDSIYNFVPKDIMPEDYGGSEKTLQQLHENLLNELTSYKFKNHLTDMRNACTNEIVRRENIQNQYLGIPGSFRKLAVD</sequence>
<keyword evidence="3" id="KW-1185">Reference proteome</keyword>
<dbReference type="CDD" id="cd00170">
    <property type="entry name" value="SEC14"/>
    <property type="match status" value="1"/>
</dbReference>
<organism evidence="2 3">
    <name type="scientific">Danaus plexippus plexippus</name>
    <dbReference type="NCBI Taxonomy" id="278856"/>
    <lineage>
        <taxon>Eukaryota</taxon>
        <taxon>Metazoa</taxon>
        <taxon>Ecdysozoa</taxon>
        <taxon>Arthropoda</taxon>
        <taxon>Hexapoda</taxon>
        <taxon>Insecta</taxon>
        <taxon>Pterygota</taxon>
        <taxon>Neoptera</taxon>
        <taxon>Endopterygota</taxon>
        <taxon>Lepidoptera</taxon>
        <taxon>Glossata</taxon>
        <taxon>Ditrysia</taxon>
        <taxon>Papilionoidea</taxon>
        <taxon>Nymphalidae</taxon>
        <taxon>Danainae</taxon>
        <taxon>Danaini</taxon>
        <taxon>Danaina</taxon>
        <taxon>Danaus</taxon>
        <taxon>Danaus</taxon>
    </lineage>
</organism>
<dbReference type="PANTHER" id="PTHR10174">
    <property type="entry name" value="ALPHA-TOCOPHEROL TRANSFER PROTEIN-RELATED"/>
    <property type="match status" value="1"/>
</dbReference>
<protein>
    <submittedName>
        <fullName evidence="2">CRAL/TRIO domain-containing protein</fullName>
    </submittedName>
</protein>
<dbReference type="eggNOG" id="KOG1471">
    <property type="taxonomic scope" value="Eukaryota"/>
</dbReference>
<dbReference type="PROSITE" id="PS50191">
    <property type="entry name" value="CRAL_TRIO"/>
    <property type="match status" value="1"/>
</dbReference>